<comment type="caution">
    <text evidence="2">The sequence shown here is derived from an EMBL/GenBank/DDBJ whole genome shotgun (WGS) entry which is preliminary data.</text>
</comment>
<reference evidence="2" key="2">
    <citation type="submission" date="2022-01" db="EMBL/GenBank/DDBJ databases">
        <authorList>
            <person name="Yamashiro T."/>
            <person name="Shiraishi A."/>
            <person name="Satake H."/>
            <person name="Nakayama K."/>
        </authorList>
    </citation>
    <scope>NUCLEOTIDE SEQUENCE</scope>
</reference>
<evidence type="ECO:0008006" key="4">
    <source>
        <dbReference type="Google" id="ProtNLM"/>
    </source>
</evidence>
<protein>
    <recommendedName>
        <fullName evidence="4">Reverse transcriptase domain-containing protein</fullName>
    </recommendedName>
</protein>
<gene>
    <name evidence="2" type="ORF">Tco_1110476</name>
</gene>
<evidence type="ECO:0000256" key="1">
    <source>
        <dbReference type="SAM" id="MobiDB-lite"/>
    </source>
</evidence>
<name>A0ABQ5IKZ9_9ASTR</name>
<proteinExistence type="predicted"/>
<organism evidence="2 3">
    <name type="scientific">Tanacetum coccineum</name>
    <dbReference type="NCBI Taxonomy" id="301880"/>
    <lineage>
        <taxon>Eukaryota</taxon>
        <taxon>Viridiplantae</taxon>
        <taxon>Streptophyta</taxon>
        <taxon>Embryophyta</taxon>
        <taxon>Tracheophyta</taxon>
        <taxon>Spermatophyta</taxon>
        <taxon>Magnoliopsida</taxon>
        <taxon>eudicotyledons</taxon>
        <taxon>Gunneridae</taxon>
        <taxon>Pentapetalae</taxon>
        <taxon>asterids</taxon>
        <taxon>campanulids</taxon>
        <taxon>Asterales</taxon>
        <taxon>Asteraceae</taxon>
        <taxon>Asteroideae</taxon>
        <taxon>Anthemideae</taxon>
        <taxon>Anthemidinae</taxon>
        <taxon>Tanacetum</taxon>
    </lineage>
</organism>
<evidence type="ECO:0000313" key="3">
    <source>
        <dbReference type="Proteomes" id="UP001151760"/>
    </source>
</evidence>
<keyword evidence="3" id="KW-1185">Reference proteome</keyword>
<reference evidence="2" key="1">
    <citation type="journal article" date="2022" name="Int. J. Mol. Sci.">
        <title>Draft Genome of Tanacetum Coccineum: Genomic Comparison of Closely Related Tanacetum-Family Plants.</title>
        <authorList>
            <person name="Yamashiro T."/>
            <person name="Shiraishi A."/>
            <person name="Nakayama K."/>
            <person name="Satake H."/>
        </authorList>
    </citation>
    <scope>NUCLEOTIDE SEQUENCE</scope>
</reference>
<dbReference type="Proteomes" id="UP001151760">
    <property type="component" value="Unassembled WGS sequence"/>
</dbReference>
<evidence type="ECO:0000313" key="2">
    <source>
        <dbReference type="EMBL" id="GJU00138.1"/>
    </source>
</evidence>
<feature type="region of interest" description="Disordered" evidence="1">
    <location>
        <begin position="320"/>
        <end position="347"/>
    </location>
</feature>
<accession>A0ABQ5IKZ9</accession>
<dbReference type="EMBL" id="BQNB010020834">
    <property type="protein sequence ID" value="GJU00138.1"/>
    <property type="molecule type" value="Genomic_DNA"/>
</dbReference>
<sequence>MMSYNDLKHKVLYHGFLELHQIDTFYNALTQSDQDSLNDAAGGNLLNRTTRDALKIIENKSKVRTSRNKPIVSKVSTTTSSSSHSLDVTALTEIVKELVLMNKANQQASVKAVEETCVTCGGPHPYYECLATDSNTFNASAATGTYNQGGRGQNFNQGNNNYQAPNFQAPNYQAKVGPSNELSNYMKTNDVNMRAMQNQINNMNAKFKNEFQTTMRNQNNELKNDIKNMMSSFYQMQSPSGSGSLPSNTVANPRGDVKAITTLSGVSYDGPMILPTPSPLPKEVERETEATKDKVQTTNLVSTAHLQPLAFQVPIQEPEVALKPKPKPSIPYPFRFNDQKLREKANN</sequence>
<feature type="compositionally biased region" description="Basic and acidic residues" evidence="1">
    <location>
        <begin position="337"/>
        <end position="347"/>
    </location>
</feature>